<dbReference type="Proteomes" id="UP001459277">
    <property type="component" value="Unassembled WGS sequence"/>
</dbReference>
<organism evidence="1 2">
    <name type="scientific">Lithocarpus litseifolius</name>
    <dbReference type="NCBI Taxonomy" id="425828"/>
    <lineage>
        <taxon>Eukaryota</taxon>
        <taxon>Viridiplantae</taxon>
        <taxon>Streptophyta</taxon>
        <taxon>Embryophyta</taxon>
        <taxon>Tracheophyta</taxon>
        <taxon>Spermatophyta</taxon>
        <taxon>Magnoliopsida</taxon>
        <taxon>eudicotyledons</taxon>
        <taxon>Gunneridae</taxon>
        <taxon>Pentapetalae</taxon>
        <taxon>rosids</taxon>
        <taxon>fabids</taxon>
        <taxon>Fagales</taxon>
        <taxon>Fagaceae</taxon>
        <taxon>Lithocarpus</taxon>
    </lineage>
</organism>
<dbReference type="AlphaFoldDB" id="A0AAW2C3P7"/>
<protein>
    <submittedName>
        <fullName evidence="1">Uncharacterized protein</fullName>
    </submittedName>
</protein>
<evidence type="ECO:0000313" key="2">
    <source>
        <dbReference type="Proteomes" id="UP001459277"/>
    </source>
</evidence>
<name>A0AAW2C3P7_9ROSI</name>
<accession>A0AAW2C3P7</accession>
<reference evidence="1 2" key="1">
    <citation type="submission" date="2024-01" db="EMBL/GenBank/DDBJ databases">
        <title>A telomere-to-telomere, gap-free genome of sweet tea (Lithocarpus litseifolius).</title>
        <authorList>
            <person name="Zhou J."/>
        </authorList>
    </citation>
    <scope>NUCLEOTIDE SEQUENCE [LARGE SCALE GENOMIC DNA]</scope>
    <source>
        <strain evidence="1">Zhou-2022a</strain>
        <tissue evidence="1">Leaf</tissue>
    </source>
</reference>
<gene>
    <name evidence="1" type="ORF">SO802_022529</name>
</gene>
<sequence>MPSAMLFFTDTFPIDELEIPKQLFDPNVFNAWMILFLNLLGSSVPLEGQPADPELRKYGDGGRRTAHFLTCKEPDYQQSLWSMISSGPFRLVAEEGKSKCSWVSLDDISNILMALKSQVRSSTRLQFSLLLQHYSGCMSQLINSLTSRTTADSELPPLQNLNPRSSILKWFSSLTVHQRQAHITAVDSRFVRVLVNMLGKVRTHGHGCFIVLPDIPSRDDLPNFCFKKSRGLPSRVAESNPSERLVSESVRLFSSTEGESVGQCSCSVRSLDTATVSEEFVEDLERFVETMDEVSNGGFLRGEESELGSDWVEL</sequence>
<comment type="caution">
    <text evidence="1">The sequence shown here is derived from an EMBL/GenBank/DDBJ whole genome shotgun (WGS) entry which is preliminary data.</text>
</comment>
<keyword evidence="2" id="KW-1185">Reference proteome</keyword>
<proteinExistence type="predicted"/>
<evidence type="ECO:0000313" key="1">
    <source>
        <dbReference type="EMBL" id="KAK9992826.1"/>
    </source>
</evidence>
<dbReference type="EMBL" id="JAZDWU010000008">
    <property type="protein sequence ID" value="KAK9992826.1"/>
    <property type="molecule type" value="Genomic_DNA"/>
</dbReference>